<protein>
    <submittedName>
        <fullName evidence="4">2-oxoglutarate and Fe(II)-dependent oxygenase superfamily protein isoform 2</fullName>
    </submittedName>
</protein>
<dbReference type="InterPro" id="IPR044842">
    <property type="entry name" value="ALKBH9B/ALKBH10B-like"/>
</dbReference>
<evidence type="ECO:0000313" key="5">
    <source>
        <dbReference type="Proteomes" id="UP000436088"/>
    </source>
</evidence>
<dbReference type="Proteomes" id="UP000436088">
    <property type="component" value="Unassembled WGS sequence"/>
</dbReference>
<accession>A0A6A2WSP1</accession>
<feature type="region of interest" description="Disordered" evidence="2">
    <location>
        <begin position="89"/>
        <end position="110"/>
    </location>
</feature>
<feature type="compositionally biased region" description="Acidic residues" evidence="2">
    <location>
        <begin position="316"/>
        <end position="331"/>
    </location>
</feature>
<sequence>MAYRVRIWQNGLRIRIQDVESIKYDCSEIWNFRSKSKSTGLTGNFETFGFEFRKTDNGIGFGTSKNVRIDTYKARFTILNGGELDFNESETLTASPPHAPPWTETKDDTGKLGTMQRSRWCRRFEGFCSSVDNERDGGFGSSFGGRTANRSEFEVARTGEENWTTPMNDPERVKTNDDPFLRQYQPSELRIASEFLTTWLPFLSRDLCHRCTRRLSQRIRSLDPELEGSEELADTDSNAYLSSPRNTLHGNYLKNYDANSVRSSKDEEDTNSLGSWKFEANGSQEPVREASTSDGVASRSLLVRTRAPRQSWADMAQEDEFEEVEDEEEGQQSELRKRVANLTTSTGELRISKVVEKPKLSRDQREYIRFMNVKRKKDFVCFERVKGKMVNILKGLELHMGIFSAAEQKRIVDHVYKLEEMGRNGELKERTFTAAQKWMRGKGRITIQFGCCYNYAMDKNGNPPGILQNEAVDPIPNLFKVIIRRLIRWHVLPPTCVPDSCIVNIYEEGDCIPPHIDNHDFVRPFCTVSFLSECDIVFGSNLKVVGAGEFSGSFAIPLPMGSVLVINGNGADVAKHCVPAVPTKRISITFRRMDESKRPVGYTQEPDLQGIESLCYDEEKSKRLISSPKSEPYVRRQPLRREGRKEGRGSTTERNERWEPRSSIWKQIGPGIRRIIVNEERG</sequence>
<dbReference type="PANTHER" id="PTHR31447:SF5">
    <property type="entry name" value="FE2OG DIOXYGENASE DOMAIN-CONTAINING PROTEIN"/>
    <property type="match status" value="1"/>
</dbReference>
<dbReference type="GO" id="GO:0032451">
    <property type="term" value="F:demethylase activity"/>
    <property type="evidence" value="ECO:0007669"/>
    <property type="project" value="InterPro"/>
</dbReference>
<gene>
    <name evidence="4" type="ORF">F3Y22_tig00112813pilonHSYRG00009</name>
</gene>
<feature type="region of interest" description="Disordered" evidence="2">
    <location>
        <begin position="313"/>
        <end position="334"/>
    </location>
</feature>
<feature type="compositionally biased region" description="Acidic residues" evidence="2">
    <location>
        <begin position="225"/>
        <end position="234"/>
    </location>
</feature>
<evidence type="ECO:0000259" key="3">
    <source>
        <dbReference type="PROSITE" id="PS51471"/>
    </source>
</evidence>
<comment type="similarity">
    <text evidence="1">Belongs to the alkB family.</text>
</comment>
<feature type="compositionally biased region" description="Basic and acidic residues" evidence="2">
    <location>
        <begin position="639"/>
        <end position="660"/>
    </location>
</feature>
<dbReference type="AlphaFoldDB" id="A0A6A2WSP1"/>
<dbReference type="PANTHER" id="PTHR31447">
    <property type="entry name" value="HYDROXYPROLINE-RICH GLYCOPROTEIN FAMILY PROTEIN-RELATED"/>
    <property type="match status" value="1"/>
</dbReference>
<organism evidence="4 5">
    <name type="scientific">Hibiscus syriacus</name>
    <name type="common">Rose of Sharon</name>
    <dbReference type="NCBI Taxonomy" id="106335"/>
    <lineage>
        <taxon>Eukaryota</taxon>
        <taxon>Viridiplantae</taxon>
        <taxon>Streptophyta</taxon>
        <taxon>Embryophyta</taxon>
        <taxon>Tracheophyta</taxon>
        <taxon>Spermatophyta</taxon>
        <taxon>Magnoliopsida</taxon>
        <taxon>eudicotyledons</taxon>
        <taxon>Gunneridae</taxon>
        <taxon>Pentapetalae</taxon>
        <taxon>rosids</taxon>
        <taxon>malvids</taxon>
        <taxon>Malvales</taxon>
        <taxon>Malvaceae</taxon>
        <taxon>Malvoideae</taxon>
        <taxon>Hibiscus</taxon>
    </lineage>
</organism>
<proteinExistence type="inferred from homology"/>
<dbReference type="GO" id="GO:0006402">
    <property type="term" value="P:mRNA catabolic process"/>
    <property type="evidence" value="ECO:0007669"/>
    <property type="project" value="InterPro"/>
</dbReference>
<dbReference type="GO" id="GO:0003729">
    <property type="term" value="F:mRNA binding"/>
    <property type="evidence" value="ECO:0007669"/>
    <property type="project" value="InterPro"/>
</dbReference>
<dbReference type="InterPro" id="IPR027450">
    <property type="entry name" value="AlkB-like"/>
</dbReference>
<name>A0A6A2WSP1_HIBSY</name>
<dbReference type="Pfam" id="PF13532">
    <property type="entry name" value="2OG-FeII_Oxy_2"/>
    <property type="match status" value="1"/>
</dbReference>
<dbReference type="InterPro" id="IPR005123">
    <property type="entry name" value="Oxoglu/Fe-dep_dioxygenase_dom"/>
</dbReference>
<dbReference type="PROSITE" id="PS51471">
    <property type="entry name" value="FE2OG_OXY"/>
    <property type="match status" value="1"/>
</dbReference>
<dbReference type="Gene3D" id="2.60.120.590">
    <property type="entry name" value="Alpha-ketoglutarate-dependent dioxygenase AlkB-like"/>
    <property type="match status" value="1"/>
</dbReference>
<dbReference type="InterPro" id="IPR037151">
    <property type="entry name" value="AlkB-like_sf"/>
</dbReference>
<feature type="region of interest" description="Disordered" evidence="2">
    <location>
        <begin position="626"/>
        <end position="662"/>
    </location>
</feature>
<evidence type="ECO:0000313" key="4">
    <source>
        <dbReference type="EMBL" id="KAE8664213.1"/>
    </source>
</evidence>
<feature type="compositionally biased region" description="Polar residues" evidence="2">
    <location>
        <begin position="235"/>
        <end position="249"/>
    </location>
</feature>
<feature type="region of interest" description="Disordered" evidence="2">
    <location>
        <begin position="225"/>
        <end position="296"/>
    </location>
</feature>
<keyword evidence="5" id="KW-1185">Reference proteome</keyword>
<feature type="domain" description="Fe2OG dioxygenase" evidence="3">
    <location>
        <begin position="497"/>
        <end position="594"/>
    </location>
</feature>
<comment type="caution">
    <text evidence="4">The sequence shown here is derived from an EMBL/GenBank/DDBJ whole genome shotgun (WGS) entry which is preliminary data.</text>
</comment>
<dbReference type="EMBL" id="VEPZ02001656">
    <property type="protein sequence ID" value="KAE8664213.1"/>
    <property type="molecule type" value="Genomic_DNA"/>
</dbReference>
<reference evidence="4" key="1">
    <citation type="submission" date="2019-09" db="EMBL/GenBank/DDBJ databases">
        <title>Draft genome information of white flower Hibiscus syriacus.</title>
        <authorList>
            <person name="Kim Y.-M."/>
        </authorList>
    </citation>
    <scope>NUCLEOTIDE SEQUENCE [LARGE SCALE GENOMIC DNA]</scope>
    <source>
        <strain evidence="4">YM2019G1</strain>
    </source>
</reference>
<evidence type="ECO:0000256" key="1">
    <source>
        <dbReference type="ARBA" id="ARBA00007879"/>
    </source>
</evidence>
<evidence type="ECO:0000256" key="2">
    <source>
        <dbReference type="SAM" id="MobiDB-lite"/>
    </source>
</evidence>
<dbReference type="SUPFAM" id="SSF51197">
    <property type="entry name" value="Clavaminate synthase-like"/>
    <property type="match status" value="1"/>
</dbReference>